<protein>
    <submittedName>
        <fullName evidence="13">TonB-dependent receptor</fullName>
    </submittedName>
</protein>
<evidence type="ECO:0000313" key="14">
    <source>
        <dbReference type="Proteomes" id="UP000481327"/>
    </source>
</evidence>
<organism evidence="13 14">
    <name type="scientific">Sandarakinorhabdus fusca</name>
    <dbReference type="NCBI Taxonomy" id="1439888"/>
    <lineage>
        <taxon>Bacteria</taxon>
        <taxon>Pseudomonadati</taxon>
        <taxon>Pseudomonadota</taxon>
        <taxon>Alphaproteobacteria</taxon>
        <taxon>Sphingomonadales</taxon>
        <taxon>Sphingosinicellaceae</taxon>
        <taxon>Sandarakinorhabdus</taxon>
    </lineage>
</organism>
<dbReference type="Pfam" id="PF07715">
    <property type="entry name" value="Plug"/>
    <property type="match status" value="1"/>
</dbReference>
<dbReference type="InterPro" id="IPR036942">
    <property type="entry name" value="Beta-barrel_TonB_sf"/>
</dbReference>
<keyword evidence="10" id="KW-0732">Signal</keyword>
<name>A0A7C9GQF2_9SPHN</name>
<dbReference type="Gene3D" id="2.40.170.20">
    <property type="entry name" value="TonB-dependent receptor, beta-barrel domain"/>
    <property type="match status" value="1"/>
</dbReference>
<dbReference type="PANTHER" id="PTHR30069">
    <property type="entry name" value="TONB-DEPENDENT OUTER MEMBRANE RECEPTOR"/>
    <property type="match status" value="1"/>
</dbReference>
<evidence type="ECO:0000256" key="7">
    <source>
        <dbReference type="ARBA" id="ARBA00023237"/>
    </source>
</evidence>
<evidence type="ECO:0000256" key="3">
    <source>
        <dbReference type="ARBA" id="ARBA00022452"/>
    </source>
</evidence>
<comment type="similarity">
    <text evidence="8 9">Belongs to the TonB-dependent receptor family.</text>
</comment>
<keyword evidence="3 8" id="KW-1134">Transmembrane beta strand</keyword>
<evidence type="ECO:0000259" key="12">
    <source>
        <dbReference type="Pfam" id="PF07715"/>
    </source>
</evidence>
<evidence type="ECO:0000256" key="5">
    <source>
        <dbReference type="ARBA" id="ARBA00023077"/>
    </source>
</evidence>
<feature type="chain" id="PRO_5029018408" evidence="10">
    <location>
        <begin position="21"/>
        <end position="695"/>
    </location>
</feature>
<evidence type="ECO:0000256" key="9">
    <source>
        <dbReference type="RuleBase" id="RU003357"/>
    </source>
</evidence>
<proteinExistence type="inferred from homology"/>
<gene>
    <name evidence="13" type="ORF">F3168_10115</name>
</gene>
<comment type="subcellular location">
    <subcellularLocation>
        <location evidence="1 8">Cell outer membrane</location>
        <topology evidence="1 8">Multi-pass membrane protein</topology>
    </subcellularLocation>
</comment>
<keyword evidence="2 8" id="KW-0813">Transport</keyword>
<feature type="signal peptide" evidence="10">
    <location>
        <begin position="1"/>
        <end position="20"/>
    </location>
</feature>
<dbReference type="InterPro" id="IPR037066">
    <property type="entry name" value="Plug_dom_sf"/>
</dbReference>
<keyword evidence="7 8" id="KW-0998">Cell outer membrane</keyword>
<feature type="domain" description="TonB-dependent receptor plug" evidence="12">
    <location>
        <begin position="51"/>
        <end position="153"/>
    </location>
</feature>
<accession>A0A7C9GQF2</accession>
<evidence type="ECO:0000256" key="2">
    <source>
        <dbReference type="ARBA" id="ARBA00022448"/>
    </source>
</evidence>
<dbReference type="InterPro" id="IPR000531">
    <property type="entry name" value="Beta-barrel_TonB"/>
</dbReference>
<keyword evidence="5 9" id="KW-0798">TonB box</keyword>
<dbReference type="SUPFAM" id="SSF56935">
    <property type="entry name" value="Porins"/>
    <property type="match status" value="1"/>
</dbReference>
<dbReference type="GO" id="GO:0044718">
    <property type="term" value="P:siderophore transmembrane transport"/>
    <property type="evidence" value="ECO:0007669"/>
    <property type="project" value="TreeGrafter"/>
</dbReference>
<evidence type="ECO:0000256" key="10">
    <source>
        <dbReference type="SAM" id="SignalP"/>
    </source>
</evidence>
<comment type="caution">
    <text evidence="13">The sequence shown here is derived from an EMBL/GenBank/DDBJ whole genome shotgun (WGS) entry which is preliminary data.</text>
</comment>
<keyword evidence="6 8" id="KW-0472">Membrane</keyword>
<evidence type="ECO:0000256" key="4">
    <source>
        <dbReference type="ARBA" id="ARBA00022692"/>
    </source>
</evidence>
<dbReference type="PANTHER" id="PTHR30069:SF40">
    <property type="entry name" value="TONB-DEPENDENT RECEPTOR NMB0964-RELATED"/>
    <property type="match status" value="1"/>
</dbReference>
<reference evidence="13 14" key="1">
    <citation type="submission" date="2019-09" db="EMBL/GenBank/DDBJ databases">
        <title>Polymorphobacter sp. isolated from a lake in China.</title>
        <authorList>
            <person name="Liu Z."/>
        </authorList>
    </citation>
    <scope>NUCLEOTIDE SEQUENCE [LARGE SCALE GENOMIC DNA]</scope>
    <source>
        <strain evidence="13 14">D40P</strain>
    </source>
</reference>
<dbReference type="GO" id="GO:0009279">
    <property type="term" value="C:cell outer membrane"/>
    <property type="evidence" value="ECO:0007669"/>
    <property type="project" value="UniProtKB-SubCell"/>
</dbReference>
<dbReference type="Pfam" id="PF00593">
    <property type="entry name" value="TonB_dep_Rec_b-barrel"/>
    <property type="match status" value="1"/>
</dbReference>
<evidence type="ECO:0000256" key="6">
    <source>
        <dbReference type="ARBA" id="ARBA00023136"/>
    </source>
</evidence>
<dbReference type="AlphaFoldDB" id="A0A7C9GQF2"/>
<evidence type="ECO:0000256" key="1">
    <source>
        <dbReference type="ARBA" id="ARBA00004571"/>
    </source>
</evidence>
<dbReference type="Proteomes" id="UP000481327">
    <property type="component" value="Unassembled WGS sequence"/>
</dbReference>
<keyword evidence="14" id="KW-1185">Reference proteome</keyword>
<dbReference type="GO" id="GO:0015344">
    <property type="term" value="F:siderophore uptake transmembrane transporter activity"/>
    <property type="evidence" value="ECO:0007669"/>
    <property type="project" value="TreeGrafter"/>
</dbReference>
<keyword evidence="13" id="KW-0675">Receptor</keyword>
<keyword evidence="4 8" id="KW-0812">Transmembrane</keyword>
<evidence type="ECO:0000256" key="8">
    <source>
        <dbReference type="PROSITE-ProRule" id="PRU01360"/>
    </source>
</evidence>
<dbReference type="Gene3D" id="2.170.130.10">
    <property type="entry name" value="TonB-dependent receptor, plug domain"/>
    <property type="match status" value="1"/>
</dbReference>
<evidence type="ECO:0000259" key="11">
    <source>
        <dbReference type="Pfam" id="PF00593"/>
    </source>
</evidence>
<dbReference type="InterPro" id="IPR039426">
    <property type="entry name" value="TonB-dep_rcpt-like"/>
</dbReference>
<dbReference type="EMBL" id="WIOL01000003">
    <property type="protein sequence ID" value="MQT17616.1"/>
    <property type="molecule type" value="Genomic_DNA"/>
</dbReference>
<evidence type="ECO:0000313" key="13">
    <source>
        <dbReference type="EMBL" id="MQT17616.1"/>
    </source>
</evidence>
<sequence>MVRRVAVAGLLAGAAAPVLAQGAAAPAADLHADVSPDIIVTAPFSRDRATVLSGITVLQGTELTRQLRPTIGDTLSRQPGVSSTSFGPNASRPILRGFQGERVRILTDGIGSFDVSNTSVDHAVIINPQFADRIEILRGPASLLYGSSAIGGVVNVIDKRIPREVPTEAVHLDVLGTYGSAANERSTAGVIEVPIADHIVVHADASYSKTDDLKIGNFVLSAPARAEALASADPAAQSLASLKDRLPNTSSRTWNVGAGAAYIDENGSLGIGYGHYDSLYGVPTRFDLATGEGEAVRLKVRQDRFDVRSEINVGGDVVDAIKVRAGYAKYQHSELEDDGSIGTTFYNQGLEGRVEVSQARRNIGSGTWRGGTGVQLFTRDFDVIGDEAFIPRNKTVQLGVFTLQEFDFGALKAEVAGRYENANVKASVGDFRGAPVFVNRSFDLFSGSVGASYGLFGDWRLGVNLSHTERGPAAEELLANGPHAGTQAYEVGNPDFVKERANGAELILRGKGEGYRFEASVYFNRFNNYIYETQTGMIEDDLPVFEFRQASARYLGAEAQGDITIARFGETDLKVDALADYTDARLLGGLGPVPRIPPFRVLGGVGLANDRWDARAEVEHSSRQAKVAAFETETAGFTMVNAAFSFRPFATRKDTSIVVSANNIFDVDARRHASFLKDFAPLAGRDIRVSLRFTI</sequence>
<dbReference type="InterPro" id="IPR012910">
    <property type="entry name" value="Plug_dom"/>
</dbReference>
<dbReference type="PROSITE" id="PS52016">
    <property type="entry name" value="TONB_DEPENDENT_REC_3"/>
    <property type="match status" value="1"/>
</dbReference>
<feature type="domain" description="TonB-dependent receptor-like beta-barrel" evidence="11">
    <location>
        <begin position="250"/>
        <end position="664"/>
    </location>
</feature>